<dbReference type="PROSITE" id="PS50853">
    <property type="entry name" value="FN3"/>
    <property type="match status" value="1"/>
</dbReference>
<dbReference type="InterPro" id="IPR036116">
    <property type="entry name" value="FN3_sf"/>
</dbReference>
<proteinExistence type="predicted"/>
<name>A0A0F9PVF7_9ZZZZ</name>
<dbReference type="EMBL" id="LAZR01002120">
    <property type="protein sequence ID" value="KKN34199.1"/>
    <property type="molecule type" value="Genomic_DNA"/>
</dbReference>
<evidence type="ECO:0000313" key="2">
    <source>
        <dbReference type="EMBL" id="KKN34199.1"/>
    </source>
</evidence>
<protein>
    <recommendedName>
        <fullName evidence="1">Fibronectin type-III domain-containing protein</fullName>
    </recommendedName>
</protein>
<dbReference type="Gene3D" id="2.60.40.10">
    <property type="entry name" value="Immunoglobulins"/>
    <property type="match status" value="1"/>
</dbReference>
<dbReference type="SUPFAM" id="SSF49265">
    <property type="entry name" value="Fibronectin type III"/>
    <property type="match status" value="1"/>
</dbReference>
<dbReference type="InterPro" id="IPR003961">
    <property type="entry name" value="FN3_dom"/>
</dbReference>
<comment type="caution">
    <text evidence="2">The sequence shown here is derived from an EMBL/GenBank/DDBJ whole genome shotgun (WGS) entry which is preliminary data.</text>
</comment>
<organism evidence="2">
    <name type="scientific">marine sediment metagenome</name>
    <dbReference type="NCBI Taxonomy" id="412755"/>
    <lineage>
        <taxon>unclassified sequences</taxon>
        <taxon>metagenomes</taxon>
        <taxon>ecological metagenomes</taxon>
    </lineage>
</organism>
<dbReference type="SMART" id="SM00060">
    <property type="entry name" value="FN3"/>
    <property type="match status" value="1"/>
</dbReference>
<evidence type="ECO:0000259" key="1">
    <source>
        <dbReference type="PROSITE" id="PS50853"/>
    </source>
</evidence>
<dbReference type="CDD" id="cd00063">
    <property type="entry name" value="FN3"/>
    <property type="match status" value="1"/>
</dbReference>
<sequence length="207" mass="22075">MPRFPKRQADIEALSVAMGFGYWNHAADFPSADFSGLMTANNDYSTAKNAQTEALAAAQIATDEKDTKLAALIELMKAELKKSEVDVGADSEKLEYIGWGPKAPPSPADPPGQPRNLDTVVQGAGTVLLDWKAPARGSGGTVRTYVIQRRDQPEGGGEFGNWSQAGIALESETTLMNQPRGPQLEYRVKAINTGGESVPSNTVAVVL</sequence>
<gene>
    <name evidence="2" type="ORF">LCGC14_0796070</name>
</gene>
<accession>A0A0F9PVF7</accession>
<reference evidence="2" key="1">
    <citation type="journal article" date="2015" name="Nature">
        <title>Complex archaea that bridge the gap between prokaryotes and eukaryotes.</title>
        <authorList>
            <person name="Spang A."/>
            <person name="Saw J.H."/>
            <person name="Jorgensen S.L."/>
            <person name="Zaremba-Niedzwiedzka K."/>
            <person name="Martijn J."/>
            <person name="Lind A.E."/>
            <person name="van Eijk R."/>
            <person name="Schleper C."/>
            <person name="Guy L."/>
            <person name="Ettema T.J."/>
        </authorList>
    </citation>
    <scope>NUCLEOTIDE SEQUENCE</scope>
</reference>
<dbReference type="AlphaFoldDB" id="A0A0F9PVF7"/>
<dbReference type="InterPro" id="IPR013783">
    <property type="entry name" value="Ig-like_fold"/>
</dbReference>
<feature type="domain" description="Fibronectin type-III" evidence="1">
    <location>
        <begin position="113"/>
        <end position="207"/>
    </location>
</feature>